<accession>I7JV48</accession>
<dbReference type="eggNOG" id="COG1609">
    <property type="taxonomic scope" value="Bacteria"/>
</dbReference>
<protein>
    <submittedName>
        <fullName evidence="5">Galactose operon repressor</fullName>
    </submittedName>
</protein>
<dbReference type="STRING" id="1423758.FC41_GL000769"/>
<evidence type="ECO:0000256" key="3">
    <source>
        <dbReference type="ARBA" id="ARBA00023163"/>
    </source>
</evidence>
<dbReference type="PROSITE" id="PS50932">
    <property type="entry name" value="HTH_LACI_2"/>
    <property type="match status" value="1"/>
</dbReference>
<evidence type="ECO:0000313" key="6">
    <source>
        <dbReference type="Proteomes" id="UP000009320"/>
    </source>
</evidence>
<dbReference type="CDD" id="cd01392">
    <property type="entry name" value="HTH_LacI"/>
    <property type="match status" value="1"/>
</dbReference>
<evidence type="ECO:0000259" key="4">
    <source>
        <dbReference type="PROSITE" id="PS50932"/>
    </source>
</evidence>
<sequence>MGVTLKDIAKKAGVSIATVSRILNKDLTLSVNEQTRLRVEQIARDLNYKKHLFSTNKTPKIAIIQWYSPSQELDDLYYMSIRLRIEKLGQSRGFETISIYQNHIDQVPEDITAIIAIGKFSTQQAQKMNKLSQNVIFVDFDSLNLGNDCVVPDFDNAIKLVINEFDSEGIKDIGFLAGCEKTTDNKEVSDLRRLYFEGYLREKGQYNPDFVFQGDYSWKSGYDTIKKELEVLKDKFPHALFVANDPMALGALKALREADINLPKRVSLISFNDTASVKYVFPAISSIHVPRDEMAQNALDILQERLANPHKKPSKIVVRTWLNKRETTKN</sequence>
<dbReference type="Pfam" id="PF00356">
    <property type="entry name" value="LacI"/>
    <property type="match status" value="1"/>
</dbReference>
<dbReference type="InterPro" id="IPR000843">
    <property type="entry name" value="HTH_LacI"/>
</dbReference>
<feature type="domain" description="HTH lacI-type" evidence="4">
    <location>
        <begin position="3"/>
        <end position="59"/>
    </location>
</feature>
<comment type="caution">
    <text evidence="5">The sequence shown here is derived from an EMBL/GenBank/DDBJ whole genome shotgun (WGS) entry which is preliminary data.</text>
</comment>
<reference evidence="5 6" key="1">
    <citation type="submission" date="2012-06" db="EMBL/GenBank/DDBJ databases">
        <title>Draft Genome Sequence of Lactobacillus hominis Strain CRBIP 24.179T, isolated from human intestine.</title>
        <authorList>
            <person name="Cousin S."/>
            <person name="Ma L."/>
            <person name="Bizet C."/>
            <person name="Loux V."/>
            <person name="Bouchier C."/>
            <person name="Clermont D."/>
            <person name="Creno S."/>
        </authorList>
    </citation>
    <scope>NUCLEOTIDE SEQUENCE [LARGE SCALE GENOMIC DNA]</scope>
    <source>
        <strain evidence="6">CRBIP 24.179T</strain>
    </source>
</reference>
<dbReference type="Gene3D" id="1.10.260.40">
    <property type="entry name" value="lambda repressor-like DNA-binding domains"/>
    <property type="match status" value="1"/>
</dbReference>
<evidence type="ECO:0000256" key="1">
    <source>
        <dbReference type="ARBA" id="ARBA00023015"/>
    </source>
</evidence>
<dbReference type="EMBL" id="CAKE01000018">
    <property type="protein sequence ID" value="CCI82211.1"/>
    <property type="molecule type" value="Genomic_DNA"/>
</dbReference>
<dbReference type="SMART" id="SM00354">
    <property type="entry name" value="HTH_LACI"/>
    <property type="match status" value="1"/>
</dbReference>
<evidence type="ECO:0000313" key="5">
    <source>
        <dbReference type="EMBL" id="CCI82211.1"/>
    </source>
</evidence>
<proteinExistence type="predicted"/>
<evidence type="ECO:0000256" key="2">
    <source>
        <dbReference type="ARBA" id="ARBA00023125"/>
    </source>
</evidence>
<dbReference type="AlphaFoldDB" id="I7JV48"/>
<dbReference type="PRINTS" id="PR00036">
    <property type="entry name" value="HTHLACI"/>
</dbReference>
<gene>
    <name evidence="5" type="ORF">BN55_02575</name>
</gene>
<dbReference type="Gene3D" id="3.40.50.2300">
    <property type="match status" value="1"/>
</dbReference>
<dbReference type="OrthoDB" id="43195at2"/>
<dbReference type="PATRIC" id="fig|1423758.3.peg.777"/>
<dbReference type="SUPFAM" id="SSF53822">
    <property type="entry name" value="Periplasmic binding protein-like I"/>
    <property type="match status" value="1"/>
</dbReference>
<keyword evidence="3" id="KW-0804">Transcription</keyword>
<dbReference type="PANTHER" id="PTHR30146:SF149">
    <property type="entry name" value="HTH-TYPE TRANSCRIPTIONAL REGULATOR EBGR"/>
    <property type="match status" value="1"/>
</dbReference>
<dbReference type="RefSeq" id="WP_008471231.1">
    <property type="nucleotide sequence ID" value="NZ_AYZP01000018.1"/>
</dbReference>
<dbReference type="GeneID" id="82847434"/>
<dbReference type="Pfam" id="PF13377">
    <property type="entry name" value="Peripla_BP_3"/>
    <property type="match status" value="1"/>
</dbReference>
<name>I7JV48_9LACO</name>
<keyword evidence="1" id="KW-0805">Transcription regulation</keyword>
<dbReference type="GO" id="GO:0000976">
    <property type="term" value="F:transcription cis-regulatory region binding"/>
    <property type="evidence" value="ECO:0007669"/>
    <property type="project" value="TreeGrafter"/>
</dbReference>
<dbReference type="CDD" id="cd01544">
    <property type="entry name" value="PBP1_GalR"/>
    <property type="match status" value="1"/>
</dbReference>
<dbReference type="PROSITE" id="PS00356">
    <property type="entry name" value="HTH_LACI_1"/>
    <property type="match status" value="1"/>
</dbReference>
<dbReference type="InterPro" id="IPR028082">
    <property type="entry name" value="Peripla_BP_I"/>
</dbReference>
<dbReference type="SUPFAM" id="SSF47413">
    <property type="entry name" value="lambda repressor-like DNA-binding domains"/>
    <property type="match status" value="1"/>
</dbReference>
<dbReference type="Proteomes" id="UP000009320">
    <property type="component" value="Unassembled WGS sequence"/>
</dbReference>
<dbReference type="InterPro" id="IPR046335">
    <property type="entry name" value="LacI/GalR-like_sensor"/>
</dbReference>
<dbReference type="PANTHER" id="PTHR30146">
    <property type="entry name" value="LACI-RELATED TRANSCRIPTIONAL REPRESSOR"/>
    <property type="match status" value="1"/>
</dbReference>
<keyword evidence="6" id="KW-1185">Reference proteome</keyword>
<keyword evidence="2" id="KW-0238">DNA-binding</keyword>
<organism evidence="5 6">
    <name type="scientific">Lactobacillus hominis DSM 23910 = CRBIP 24.179</name>
    <dbReference type="NCBI Taxonomy" id="1423758"/>
    <lineage>
        <taxon>Bacteria</taxon>
        <taxon>Bacillati</taxon>
        <taxon>Bacillota</taxon>
        <taxon>Bacilli</taxon>
        <taxon>Lactobacillales</taxon>
        <taxon>Lactobacillaceae</taxon>
        <taxon>Lactobacillus</taxon>
    </lineage>
</organism>
<dbReference type="GO" id="GO:0003700">
    <property type="term" value="F:DNA-binding transcription factor activity"/>
    <property type="evidence" value="ECO:0007669"/>
    <property type="project" value="TreeGrafter"/>
</dbReference>
<dbReference type="InterPro" id="IPR010982">
    <property type="entry name" value="Lambda_DNA-bd_dom_sf"/>
</dbReference>